<protein>
    <submittedName>
        <fullName evidence="2">4843_t:CDS:1</fullName>
    </submittedName>
</protein>
<proteinExistence type="predicted"/>
<name>A0A9N9DUL1_9GLOM</name>
<dbReference type="GO" id="GO:0042555">
    <property type="term" value="C:MCM complex"/>
    <property type="evidence" value="ECO:0007669"/>
    <property type="project" value="TreeGrafter"/>
</dbReference>
<dbReference type="GO" id="GO:0006271">
    <property type="term" value="P:DNA strand elongation involved in DNA replication"/>
    <property type="evidence" value="ECO:0007669"/>
    <property type="project" value="TreeGrafter"/>
</dbReference>
<dbReference type="PANTHER" id="PTHR11630">
    <property type="entry name" value="DNA REPLICATION LICENSING FACTOR MCM FAMILY MEMBER"/>
    <property type="match status" value="1"/>
</dbReference>
<dbReference type="AlphaFoldDB" id="A0A9N9DUL1"/>
<dbReference type="GO" id="GO:0005634">
    <property type="term" value="C:nucleus"/>
    <property type="evidence" value="ECO:0007669"/>
    <property type="project" value="TreeGrafter"/>
</dbReference>
<dbReference type="Proteomes" id="UP000789572">
    <property type="component" value="Unassembled WGS sequence"/>
</dbReference>
<evidence type="ECO:0000313" key="2">
    <source>
        <dbReference type="EMBL" id="CAG8649621.1"/>
    </source>
</evidence>
<dbReference type="GO" id="GO:0005524">
    <property type="term" value="F:ATP binding"/>
    <property type="evidence" value="ECO:0007669"/>
    <property type="project" value="InterPro"/>
</dbReference>
<dbReference type="InterPro" id="IPR027417">
    <property type="entry name" value="P-loop_NTPase"/>
</dbReference>
<dbReference type="GO" id="GO:0006270">
    <property type="term" value="P:DNA replication initiation"/>
    <property type="evidence" value="ECO:0007669"/>
    <property type="project" value="TreeGrafter"/>
</dbReference>
<feature type="domain" description="MCM AAA-lid" evidence="1">
    <location>
        <begin position="7"/>
        <end position="53"/>
    </location>
</feature>
<dbReference type="Gene3D" id="3.40.50.300">
    <property type="entry name" value="P-loop containing nucleotide triphosphate hydrolases"/>
    <property type="match status" value="1"/>
</dbReference>
<reference evidence="2" key="1">
    <citation type="submission" date="2021-06" db="EMBL/GenBank/DDBJ databases">
        <authorList>
            <person name="Kallberg Y."/>
            <person name="Tangrot J."/>
            <person name="Rosling A."/>
        </authorList>
    </citation>
    <scope>NUCLEOTIDE SEQUENCE</scope>
    <source>
        <strain evidence="2">IA702</strain>
    </source>
</reference>
<dbReference type="InterPro" id="IPR031327">
    <property type="entry name" value="MCM"/>
</dbReference>
<dbReference type="GO" id="GO:0003697">
    <property type="term" value="F:single-stranded DNA binding"/>
    <property type="evidence" value="ECO:0007669"/>
    <property type="project" value="TreeGrafter"/>
</dbReference>
<dbReference type="PANTHER" id="PTHR11630:SF26">
    <property type="entry name" value="DNA REPLICATION LICENSING FACTOR MCM7"/>
    <property type="match status" value="1"/>
</dbReference>
<accession>A0A9N9DUL1</accession>
<keyword evidence="3" id="KW-1185">Reference proteome</keyword>
<dbReference type="GO" id="GO:0000727">
    <property type="term" value="P:double-strand break repair via break-induced replication"/>
    <property type="evidence" value="ECO:0007669"/>
    <property type="project" value="TreeGrafter"/>
</dbReference>
<organism evidence="2 3">
    <name type="scientific">Paraglomus occultum</name>
    <dbReference type="NCBI Taxonomy" id="144539"/>
    <lineage>
        <taxon>Eukaryota</taxon>
        <taxon>Fungi</taxon>
        <taxon>Fungi incertae sedis</taxon>
        <taxon>Mucoromycota</taxon>
        <taxon>Glomeromycotina</taxon>
        <taxon>Glomeromycetes</taxon>
        <taxon>Paraglomerales</taxon>
        <taxon>Paraglomeraceae</taxon>
        <taxon>Paraglomus</taxon>
    </lineage>
</organism>
<dbReference type="InterPro" id="IPR041562">
    <property type="entry name" value="MCM_lid"/>
</dbReference>
<dbReference type="Pfam" id="PF17855">
    <property type="entry name" value="MCM_lid"/>
    <property type="match status" value="1"/>
</dbReference>
<evidence type="ECO:0000313" key="3">
    <source>
        <dbReference type="Proteomes" id="UP000789572"/>
    </source>
</evidence>
<sequence length="148" mass="17119">QKQDELRQKEFTHISPRTLLAVLRLSQALARLRLRDFVDQADVDEALRLIDVSKSSLYEKRDDEAHNVDRTPTTALYNLIRSMARQGKKKGPLRNLKYVDIKERAIAKGYTEQQLLQCIAEYEETDVWTLSNQRTKLTWINGGGDDDS</sequence>
<dbReference type="Pfam" id="PF24901">
    <property type="entry name" value="WHD_MCM7"/>
    <property type="match status" value="1"/>
</dbReference>
<comment type="caution">
    <text evidence="2">The sequence shown here is derived from an EMBL/GenBank/DDBJ whole genome shotgun (WGS) entry which is preliminary data.</text>
</comment>
<evidence type="ECO:0000259" key="1">
    <source>
        <dbReference type="Pfam" id="PF17855"/>
    </source>
</evidence>
<gene>
    <name evidence="2" type="ORF">POCULU_LOCUS9877</name>
</gene>
<feature type="non-terminal residue" evidence="2">
    <location>
        <position position="1"/>
    </location>
</feature>
<dbReference type="OrthoDB" id="3207464at2759"/>
<dbReference type="EMBL" id="CAJVPJ010004204">
    <property type="protein sequence ID" value="CAG8649621.1"/>
    <property type="molecule type" value="Genomic_DNA"/>
</dbReference>
<dbReference type="GO" id="GO:0017116">
    <property type="term" value="F:single-stranded DNA helicase activity"/>
    <property type="evidence" value="ECO:0007669"/>
    <property type="project" value="TreeGrafter"/>
</dbReference>